<dbReference type="PANTHER" id="PTHR16201">
    <property type="entry name" value="SEVEN TRANSMEMBRANE PROTEIN 1-RELATED"/>
    <property type="match status" value="1"/>
</dbReference>
<feature type="transmembrane region" description="Helical" evidence="6">
    <location>
        <begin position="256"/>
        <end position="279"/>
    </location>
</feature>
<feature type="transmembrane region" description="Helical" evidence="6">
    <location>
        <begin position="135"/>
        <end position="162"/>
    </location>
</feature>
<dbReference type="EMBL" id="JARIHO010000053">
    <property type="protein sequence ID" value="KAJ7320784.1"/>
    <property type="molecule type" value="Genomic_DNA"/>
</dbReference>
<keyword evidence="3 6" id="KW-1133">Transmembrane helix</keyword>
<dbReference type="InterPro" id="IPR051415">
    <property type="entry name" value="LAAT-1"/>
</dbReference>
<dbReference type="Gene3D" id="1.20.1280.290">
    <property type="match status" value="2"/>
</dbReference>
<feature type="transmembrane region" description="Helical" evidence="6">
    <location>
        <begin position="194"/>
        <end position="214"/>
    </location>
</feature>
<feature type="region of interest" description="Disordered" evidence="5">
    <location>
        <begin position="354"/>
        <end position="392"/>
    </location>
</feature>
<comment type="caution">
    <text evidence="7">The sequence shown here is derived from an EMBL/GenBank/DDBJ whole genome shotgun (WGS) entry which is preliminary data.</text>
</comment>
<evidence type="ECO:0000256" key="5">
    <source>
        <dbReference type="SAM" id="MobiDB-lite"/>
    </source>
</evidence>
<feature type="transmembrane region" description="Helical" evidence="6">
    <location>
        <begin position="43"/>
        <end position="66"/>
    </location>
</feature>
<dbReference type="InterPro" id="IPR006603">
    <property type="entry name" value="PQ-loop_rpt"/>
</dbReference>
<dbReference type="PANTHER" id="PTHR16201:SF11">
    <property type="entry name" value="PQ-LOOP REPEAT-CONTAINING PROTEIN"/>
    <property type="match status" value="1"/>
</dbReference>
<feature type="compositionally biased region" description="Polar residues" evidence="5">
    <location>
        <begin position="293"/>
        <end position="306"/>
    </location>
</feature>
<evidence type="ECO:0000256" key="1">
    <source>
        <dbReference type="ARBA" id="ARBA00004141"/>
    </source>
</evidence>
<evidence type="ECO:0000313" key="7">
    <source>
        <dbReference type="EMBL" id="KAJ7320784.1"/>
    </source>
</evidence>
<dbReference type="Proteomes" id="UP001218218">
    <property type="component" value="Unassembled WGS sequence"/>
</dbReference>
<proteinExistence type="predicted"/>
<name>A0AAD7EFI5_9AGAR</name>
<keyword evidence="8" id="KW-1185">Reference proteome</keyword>
<feature type="transmembrane region" description="Helical" evidence="6">
    <location>
        <begin position="226"/>
        <end position="250"/>
    </location>
</feature>
<organism evidence="7 8">
    <name type="scientific">Mycena albidolilacea</name>
    <dbReference type="NCBI Taxonomy" id="1033008"/>
    <lineage>
        <taxon>Eukaryota</taxon>
        <taxon>Fungi</taxon>
        <taxon>Dikarya</taxon>
        <taxon>Basidiomycota</taxon>
        <taxon>Agaricomycotina</taxon>
        <taxon>Agaricomycetes</taxon>
        <taxon>Agaricomycetidae</taxon>
        <taxon>Agaricales</taxon>
        <taxon>Marasmiineae</taxon>
        <taxon>Mycenaceae</taxon>
        <taxon>Mycena</taxon>
    </lineage>
</organism>
<sequence>MDDTCTPHHDWRTAALTLCLCIGLVISYLPQHFRIIRQNTSEGLSPWFLLLGSTSSAAGFLNLVTVQHTQIRCCRVVTLAQCVESTAAIVQVGLQWGMFSLIFILYMLYFPEHLKFEATEVPVGRNGKPRVRSKLWGISIALANVTVAHFVISALLTLFIVLSSSPLHPPSSPPSPYPDPSFPDPDSPELPVSLARWALFLGVSSATLAAIQYLPQISFTWRARLVGALSVPMMCVQSPGAVAMVLSIALRPGTNWTSWITYAVAGLMQFTLLSICIAWKVRQNRLHIDDFGNPTNPESAPQSPRSTPAVPYRDAEEAQEQEEEEESVPGLVIDPEDDAGAVGKALESALGEAVAGDVREGALPTEETPLLASPAHDTHEEQGKGKARARWW</sequence>
<dbReference type="AlphaFoldDB" id="A0AAD7EFI5"/>
<feature type="region of interest" description="Disordered" evidence="5">
    <location>
        <begin position="290"/>
        <end position="337"/>
    </location>
</feature>
<protein>
    <recommendedName>
        <fullName evidence="9">PQ loop repeat protein</fullName>
    </recommendedName>
</protein>
<dbReference type="Pfam" id="PF04193">
    <property type="entry name" value="PQ-loop"/>
    <property type="match status" value="2"/>
</dbReference>
<gene>
    <name evidence="7" type="ORF">DFH08DRAFT_788983</name>
</gene>
<feature type="compositionally biased region" description="Acidic residues" evidence="5">
    <location>
        <begin position="317"/>
        <end position="327"/>
    </location>
</feature>
<comment type="subcellular location">
    <subcellularLocation>
        <location evidence="1">Membrane</location>
        <topology evidence="1">Multi-pass membrane protein</topology>
    </subcellularLocation>
</comment>
<evidence type="ECO:0000256" key="2">
    <source>
        <dbReference type="ARBA" id="ARBA00022692"/>
    </source>
</evidence>
<evidence type="ECO:0000256" key="4">
    <source>
        <dbReference type="ARBA" id="ARBA00023136"/>
    </source>
</evidence>
<keyword evidence="2 6" id="KW-0812">Transmembrane</keyword>
<feature type="transmembrane region" description="Helical" evidence="6">
    <location>
        <begin position="86"/>
        <end position="109"/>
    </location>
</feature>
<dbReference type="SMART" id="SM00679">
    <property type="entry name" value="CTNS"/>
    <property type="match status" value="2"/>
</dbReference>
<keyword evidence="4 6" id="KW-0472">Membrane</keyword>
<evidence type="ECO:0000256" key="3">
    <source>
        <dbReference type="ARBA" id="ARBA00022989"/>
    </source>
</evidence>
<evidence type="ECO:0008006" key="9">
    <source>
        <dbReference type="Google" id="ProtNLM"/>
    </source>
</evidence>
<evidence type="ECO:0000256" key="6">
    <source>
        <dbReference type="SAM" id="Phobius"/>
    </source>
</evidence>
<evidence type="ECO:0000313" key="8">
    <source>
        <dbReference type="Proteomes" id="UP001218218"/>
    </source>
</evidence>
<feature type="transmembrane region" description="Helical" evidence="6">
    <location>
        <begin position="12"/>
        <end position="31"/>
    </location>
</feature>
<accession>A0AAD7EFI5</accession>
<reference evidence="7" key="1">
    <citation type="submission" date="2023-03" db="EMBL/GenBank/DDBJ databases">
        <title>Massive genome expansion in bonnet fungi (Mycena s.s.) driven by repeated elements and novel gene families across ecological guilds.</title>
        <authorList>
            <consortium name="Lawrence Berkeley National Laboratory"/>
            <person name="Harder C.B."/>
            <person name="Miyauchi S."/>
            <person name="Viragh M."/>
            <person name="Kuo A."/>
            <person name="Thoen E."/>
            <person name="Andreopoulos B."/>
            <person name="Lu D."/>
            <person name="Skrede I."/>
            <person name="Drula E."/>
            <person name="Henrissat B."/>
            <person name="Morin E."/>
            <person name="Kohler A."/>
            <person name="Barry K."/>
            <person name="LaButti K."/>
            <person name="Morin E."/>
            <person name="Salamov A."/>
            <person name="Lipzen A."/>
            <person name="Mereny Z."/>
            <person name="Hegedus B."/>
            <person name="Baldrian P."/>
            <person name="Stursova M."/>
            <person name="Weitz H."/>
            <person name="Taylor A."/>
            <person name="Grigoriev I.V."/>
            <person name="Nagy L.G."/>
            <person name="Martin F."/>
            <person name="Kauserud H."/>
        </authorList>
    </citation>
    <scope>NUCLEOTIDE SEQUENCE</scope>
    <source>
        <strain evidence="7">CBHHK002</strain>
    </source>
</reference>
<dbReference type="GO" id="GO:0016020">
    <property type="term" value="C:membrane"/>
    <property type="evidence" value="ECO:0007669"/>
    <property type="project" value="UniProtKB-SubCell"/>
</dbReference>